<dbReference type="EC" id="2.7.3.9" evidence="2"/>
<evidence type="ECO:0000313" key="3">
    <source>
        <dbReference type="Proteomes" id="UP000254621"/>
    </source>
</evidence>
<keyword evidence="2" id="KW-0808">Transferase</keyword>
<dbReference type="InterPro" id="IPR000121">
    <property type="entry name" value="PEP_util_C"/>
</dbReference>
<evidence type="ECO:0000313" key="2">
    <source>
        <dbReference type="EMBL" id="SUP52185.1"/>
    </source>
</evidence>
<dbReference type="InterPro" id="IPR040442">
    <property type="entry name" value="Pyrv_kinase-like_dom_sf"/>
</dbReference>
<organism evidence="2 3">
    <name type="scientific">Weissella viridescens</name>
    <name type="common">Lactobacillus viridescens</name>
    <dbReference type="NCBI Taxonomy" id="1629"/>
    <lineage>
        <taxon>Bacteria</taxon>
        <taxon>Bacillati</taxon>
        <taxon>Bacillota</taxon>
        <taxon>Bacilli</taxon>
        <taxon>Lactobacillales</taxon>
        <taxon>Lactobacillaceae</taxon>
        <taxon>Weissella</taxon>
    </lineage>
</organism>
<dbReference type="EMBL" id="UHIV01000001">
    <property type="protein sequence ID" value="SUP52185.1"/>
    <property type="molecule type" value="Genomic_DNA"/>
</dbReference>
<dbReference type="AlphaFoldDB" id="A0A380NX07"/>
<dbReference type="GO" id="GO:0008965">
    <property type="term" value="F:phosphoenolpyruvate-protein phosphotransferase activity"/>
    <property type="evidence" value="ECO:0007669"/>
    <property type="project" value="UniProtKB-EC"/>
</dbReference>
<dbReference type="Pfam" id="PF02896">
    <property type="entry name" value="PEP-utilizers_C"/>
    <property type="match status" value="1"/>
</dbReference>
<sequence length="73" mass="7737">MCGEMAGDPIAVPILMGMGLDEFSMSATSVLPTRSLMRQLDASKLQTLAEKAIEADTSEDVVALVKANVPEIK</sequence>
<dbReference type="PANTHER" id="PTHR46244:SF3">
    <property type="entry name" value="PHOSPHOENOLPYRUVATE-PROTEIN PHOSPHOTRANSFERASE"/>
    <property type="match status" value="1"/>
</dbReference>
<dbReference type="Gene3D" id="3.20.20.60">
    <property type="entry name" value="Phosphoenolpyruvate-binding domains"/>
    <property type="match status" value="1"/>
</dbReference>
<evidence type="ECO:0000259" key="1">
    <source>
        <dbReference type="Pfam" id="PF02896"/>
    </source>
</evidence>
<feature type="domain" description="PEP-utilising enzyme C-terminal" evidence="1">
    <location>
        <begin position="1"/>
        <end position="41"/>
    </location>
</feature>
<dbReference type="PANTHER" id="PTHR46244">
    <property type="entry name" value="PHOSPHOENOLPYRUVATE-PROTEIN PHOSPHOTRANSFERASE"/>
    <property type="match status" value="1"/>
</dbReference>
<protein>
    <submittedName>
        <fullName evidence="2">Phosphoenolpyruvate-protein phosphotransferase</fullName>
        <ecNumber evidence="2">2.7.3.9</ecNumber>
    </submittedName>
</protein>
<reference evidence="2 3" key="1">
    <citation type="submission" date="2018-06" db="EMBL/GenBank/DDBJ databases">
        <authorList>
            <consortium name="Pathogen Informatics"/>
            <person name="Doyle S."/>
        </authorList>
    </citation>
    <scope>NUCLEOTIDE SEQUENCE [LARGE SCALE GENOMIC DNA]</scope>
    <source>
        <strain evidence="2 3">NCTC13645</strain>
    </source>
</reference>
<keyword evidence="2" id="KW-0670">Pyruvate</keyword>
<dbReference type="InterPro" id="IPR050499">
    <property type="entry name" value="PEP-utilizing_PTS_enzyme"/>
</dbReference>
<name>A0A380NX07_WEIVI</name>
<gene>
    <name evidence="2" type="primary">ptsI_1</name>
    <name evidence="2" type="ORF">NCTC13645_00058</name>
</gene>
<proteinExistence type="predicted"/>
<dbReference type="Proteomes" id="UP000254621">
    <property type="component" value="Unassembled WGS sequence"/>
</dbReference>
<dbReference type="SUPFAM" id="SSF51621">
    <property type="entry name" value="Phosphoenolpyruvate/pyruvate domain"/>
    <property type="match status" value="1"/>
</dbReference>
<accession>A0A380NX07</accession>
<dbReference type="InterPro" id="IPR015813">
    <property type="entry name" value="Pyrv/PenolPyrv_kinase-like_dom"/>
</dbReference>